<dbReference type="InterPro" id="IPR020472">
    <property type="entry name" value="WD40_PAC1"/>
</dbReference>
<dbReference type="InterPro" id="IPR036322">
    <property type="entry name" value="WD40_repeat_dom_sf"/>
</dbReference>
<evidence type="ECO:0000256" key="1">
    <source>
        <dbReference type="ARBA" id="ARBA00022574"/>
    </source>
</evidence>
<keyword evidence="7" id="KW-1185">Reference proteome</keyword>
<dbReference type="AlphaFoldDB" id="A0AAN8K249"/>
<dbReference type="PROSITE" id="PS50294">
    <property type="entry name" value="WD_REPEATS_REGION"/>
    <property type="match status" value="5"/>
</dbReference>
<dbReference type="InterPro" id="IPR019775">
    <property type="entry name" value="WD40_repeat_CS"/>
</dbReference>
<dbReference type="Pfam" id="PF12937">
    <property type="entry name" value="F-box-like"/>
    <property type="match status" value="1"/>
</dbReference>
<name>A0AAN8K249_PATCE</name>
<dbReference type="PRINTS" id="PR00320">
    <property type="entry name" value="GPROTEINBRPT"/>
</dbReference>
<evidence type="ECO:0000313" key="7">
    <source>
        <dbReference type="Proteomes" id="UP001347796"/>
    </source>
</evidence>
<dbReference type="SUPFAM" id="SSF50978">
    <property type="entry name" value="WD40 repeat-like"/>
    <property type="match status" value="1"/>
</dbReference>
<feature type="repeat" description="WD" evidence="3">
    <location>
        <begin position="388"/>
        <end position="427"/>
    </location>
</feature>
<feature type="repeat" description="WD" evidence="3">
    <location>
        <begin position="469"/>
        <end position="500"/>
    </location>
</feature>
<feature type="region of interest" description="Disordered" evidence="4">
    <location>
        <begin position="180"/>
        <end position="203"/>
    </location>
</feature>
<accession>A0AAN8K249</accession>
<feature type="repeat" description="WD" evidence="3">
    <location>
        <begin position="640"/>
        <end position="673"/>
    </location>
</feature>
<feature type="repeat" description="WD" evidence="3">
    <location>
        <begin position="617"/>
        <end position="639"/>
    </location>
</feature>
<dbReference type="Pfam" id="PF00400">
    <property type="entry name" value="WD40"/>
    <property type="match status" value="6"/>
</dbReference>
<evidence type="ECO:0000259" key="5">
    <source>
        <dbReference type="PROSITE" id="PS50181"/>
    </source>
</evidence>
<keyword evidence="2" id="KW-0677">Repeat</keyword>
<evidence type="ECO:0000313" key="6">
    <source>
        <dbReference type="EMBL" id="KAK6187645.1"/>
    </source>
</evidence>
<dbReference type="EMBL" id="JAZGQO010000004">
    <property type="protein sequence ID" value="KAK6187645.1"/>
    <property type="molecule type" value="Genomic_DNA"/>
</dbReference>
<feature type="repeat" description="WD" evidence="3">
    <location>
        <begin position="509"/>
        <end position="550"/>
    </location>
</feature>
<evidence type="ECO:0000256" key="3">
    <source>
        <dbReference type="PROSITE-ProRule" id="PRU00221"/>
    </source>
</evidence>
<evidence type="ECO:0000256" key="4">
    <source>
        <dbReference type="SAM" id="MobiDB-lite"/>
    </source>
</evidence>
<dbReference type="PROSITE" id="PS50181">
    <property type="entry name" value="FBOX"/>
    <property type="match status" value="1"/>
</dbReference>
<dbReference type="SMART" id="SM00320">
    <property type="entry name" value="WD40"/>
    <property type="match status" value="7"/>
</dbReference>
<dbReference type="Gene3D" id="2.130.10.10">
    <property type="entry name" value="YVTN repeat-like/Quinoprotein amine dehydrogenase"/>
    <property type="match status" value="3"/>
</dbReference>
<evidence type="ECO:0000256" key="2">
    <source>
        <dbReference type="ARBA" id="ARBA00022737"/>
    </source>
</evidence>
<dbReference type="Proteomes" id="UP001347796">
    <property type="component" value="Unassembled WGS sequence"/>
</dbReference>
<feature type="repeat" description="WD" evidence="3">
    <location>
        <begin position="428"/>
        <end position="468"/>
    </location>
</feature>
<comment type="caution">
    <text evidence="6">The sequence shown here is derived from an EMBL/GenBank/DDBJ whole genome shotgun (WGS) entry which is preliminary data.</text>
</comment>
<dbReference type="PROSITE" id="PS00678">
    <property type="entry name" value="WD_REPEATS_1"/>
    <property type="match status" value="5"/>
</dbReference>
<dbReference type="InterPro" id="IPR015943">
    <property type="entry name" value="WD40/YVTN_repeat-like_dom_sf"/>
</dbReference>
<dbReference type="SMART" id="SM00256">
    <property type="entry name" value="FBOX"/>
    <property type="match status" value="1"/>
</dbReference>
<dbReference type="InterPro" id="IPR001810">
    <property type="entry name" value="F-box_dom"/>
</dbReference>
<proteinExistence type="predicted"/>
<feature type="domain" description="F-box" evidence="5">
    <location>
        <begin position="304"/>
        <end position="350"/>
    </location>
</feature>
<dbReference type="InterPro" id="IPR001680">
    <property type="entry name" value="WD40_rpt"/>
</dbReference>
<protein>
    <recommendedName>
        <fullName evidence="5">F-box domain-containing protein</fullName>
    </recommendedName>
</protein>
<keyword evidence="1 3" id="KW-0853">WD repeat</keyword>
<dbReference type="Gene3D" id="1.20.1280.50">
    <property type="match status" value="1"/>
</dbReference>
<dbReference type="CDD" id="cd22148">
    <property type="entry name" value="F-box_DdgacFF-like"/>
    <property type="match status" value="1"/>
</dbReference>
<sequence>MTSAECGILRASLQSISSLRQSLPSANTYDYARKDDMEFERQMDKLCIWLEDWDHKQRCQILEKLLQQSTYTQFQFLYTVMQPSLHRDLMYTAQTVFPTIDFTPVSTHTSREYKAKVKKIRKGNIHRVKSAYLQLDEEVKAWLTENSTKLPPIENNTVKTKDSNRKTSPSRLTTLQLTSNRSPRLHRRVTSLRSEQQLTDKKDKSHLNLPIRRHLQEINDVDTSTSTNRSISTMSSVPSEAIFITAKGKVKMSSLSNEAKILLNWYTNDWSDKRKNEFLHKFVVLLDPRQHYYLSSFLSVKQHRDFIKLLPEKIALKILSYLNPKELLQARRVSKTWRKFADNNDIWKTKCSEVKVEVPAIPVWKDIYRDNMYLRFNWNSGICHTVDLKGHTENVLSVIFDKNRVVSGSLDKTIKVWNIKTGDLIQTLKGHTKGIWCLNFFTKNLLVSGAFDCTIKIWNLRMGTAARTLLGHEGPIWAMVRNKNILVSASQDKTARVWDIGRCLLLQTLKGHNAAVFSVDMNEDGTLTLTGSADRSVRIWDTKSGKCKKVVWASQSTSIMSVSYSKGFFACCYGETICLYRVEGAKLVNTYLEHHKRVESIKLSITDSNSSKPEGIIVSAGKDGMVKYWDINQDTSLNTFSGHAEQINCIHFDELRIASASYDHKIRLWDFNV</sequence>
<dbReference type="PANTHER" id="PTHR19848:SF8">
    <property type="entry name" value="F-BOX AND WD REPEAT DOMAIN CONTAINING 7"/>
    <property type="match status" value="1"/>
</dbReference>
<dbReference type="SUPFAM" id="SSF81383">
    <property type="entry name" value="F-box domain"/>
    <property type="match status" value="1"/>
</dbReference>
<dbReference type="PROSITE" id="PS50082">
    <property type="entry name" value="WD_REPEATS_2"/>
    <property type="match status" value="6"/>
</dbReference>
<dbReference type="PANTHER" id="PTHR19848">
    <property type="entry name" value="WD40 REPEAT PROTEIN"/>
    <property type="match status" value="1"/>
</dbReference>
<dbReference type="CDD" id="cd00200">
    <property type="entry name" value="WD40"/>
    <property type="match status" value="1"/>
</dbReference>
<dbReference type="InterPro" id="IPR036047">
    <property type="entry name" value="F-box-like_dom_sf"/>
</dbReference>
<gene>
    <name evidence="6" type="ORF">SNE40_005624</name>
</gene>
<organism evidence="6 7">
    <name type="scientific">Patella caerulea</name>
    <name type="common">Rayed Mediterranean limpet</name>
    <dbReference type="NCBI Taxonomy" id="87958"/>
    <lineage>
        <taxon>Eukaryota</taxon>
        <taxon>Metazoa</taxon>
        <taxon>Spiralia</taxon>
        <taxon>Lophotrochozoa</taxon>
        <taxon>Mollusca</taxon>
        <taxon>Gastropoda</taxon>
        <taxon>Patellogastropoda</taxon>
        <taxon>Patelloidea</taxon>
        <taxon>Patellidae</taxon>
        <taxon>Patella</taxon>
    </lineage>
</organism>
<reference evidence="6 7" key="1">
    <citation type="submission" date="2024-01" db="EMBL/GenBank/DDBJ databases">
        <title>The genome of the rayed Mediterranean limpet Patella caerulea (Linnaeus, 1758).</title>
        <authorList>
            <person name="Anh-Thu Weber A."/>
            <person name="Halstead-Nussloch G."/>
        </authorList>
    </citation>
    <scope>NUCLEOTIDE SEQUENCE [LARGE SCALE GENOMIC DNA]</scope>
    <source>
        <strain evidence="6">AATW-2023a</strain>
        <tissue evidence="6">Whole specimen</tissue>
    </source>
</reference>